<evidence type="ECO:0000313" key="2">
    <source>
        <dbReference type="Proteomes" id="UP001059380"/>
    </source>
</evidence>
<protein>
    <submittedName>
        <fullName evidence="1">Uncharacterized protein</fullName>
    </submittedName>
</protein>
<sequence>MLAEAARIHHPGLPMLQSTAALLATYFASTPDGLHIDTVFRDLSGFRRSLSNLRYSASSIGAHGIRMRSLIFIAKSLQWNSDGLISPEWRPLLLAAKGSRCVDLVREMAVTFSNPEDATHEAVAEWAQRRLEMGMSFGVTKVKRSALWKLLGRFGAAKHAPPSLMHGKLYSTPMEERATSVASMQSKTRSR</sequence>
<accession>A0A9J7BQU9</accession>
<organism evidence="1 2">
    <name type="scientific">Occallatibacter riparius</name>
    <dbReference type="NCBI Taxonomy" id="1002689"/>
    <lineage>
        <taxon>Bacteria</taxon>
        <taxon>Pseudomonadati</taxon>
        <taxon>Acidobacteriota</taxon>
        <taxon>Terriglobia</taxon>
        <taxon>Terriglobales</taxon>
        <taxon>Acidobacteriaceae</taxon>
        <taxon>Occallatibacter</taxon>
    </lineage>
</organism>
<keyword evidence="2" id="KW-1185">Reference proteome</keyword>
<dbReference type="Proteomes" id="UP001059380">
    <property type="component" value="Chromosome"/>
</dbReference>
<dbReference type="RefSeq" id="WP_260794770.1">
    <property type="nucleotide sequence ID" value="NZ_CP093313.1"/>
</dbReference>
<evidence type="ECO:0000313" key="1">
    <source>
        <dbReference type="EMBL" id="UWZ85252.1"/>
    </source>
</evidence>
<dbReference type="EMBL" id="CP093313">
    <property type="protein sequence ID" value="UWZ85252.1"/>
    <property type="molecule type" value="Genomic_DNA"/>
</dbReference>
<proteinExistence type="predicted"/>
<dbReference type="AlphaFoldDB" id="A0A9J7BQU9"/>
<gene>
    <name evidence="1" type="ORF">MOP44_04750</name>
</gene>
<reference evidence="1" key="1">
    <citation type="submission" date="2021-04" db="EMBL/GenBank/DDBJ databases">
        <title>Phylogenetic analysis of Acidobacteriaceae.</title>
        <authorList>
            <person name="Qiu L."/>
            <person name="Zhang Q."/>
        </authorList>
    </citation>
    <scope>NUCLEOTIDE SEQUENCE</scope>
    <source>
        <strain evidence="1">DSM 25168</strain>
    </source>
</reference>
<dbReference type="KEGG" id="orp:MOP44_04750"/>
<name>A0A9J7BQU9_9BACT</name>